<evidence type="ECO:0000313" key="3">
    <source>
        <dbReference type="Proteomes" id="UP000831963"/>
    </source>
</evidence>
<evidence type="ECO:0000313" key="2">
    <source>
        <dbReference type="EMBL" id="UPL15865.1"/>
    </source>
</evidence>
<proteinExistence type="predicted"/>
<dbReference type="EMBL" id="CP078077">
    <property type="protein sequence ID" value="UPL15865.1"/>
    <property type="molecule type" value="Genomic_DNA"/>
</dbReference>
<dbReference type="RefSeq" id="WP_247956323.1">
    <property type="nucleotide sequence ID" value="NZ_CP078077.1"/>
</dbReference>
<organism evidence="2 3">
    <name type="scientific">Microbacterium galbinum</name>
    <dbReference type="NCBI Taxonomy" id="2851646"/>
    <lineage>
        <taxon>Bacteria</taxon>
        <taxon>Bacillati</taxon>
        <taxon>Actinomycetota</taxon>
        <taxon>Actinomycetes</taxon>
        <taxon>Micrococcales</taxon>
        <taxon>Microbacteriaceae</taxon>
        <taxon>Microbacterium</taxon>
    </lineage>
</organism>
<accession>A0ABY4IUA8</accession>
<keyword evidence="1" id="KW-0732">Signal</keyword>
<reference evidence="2 3" key="1">
    <citation type="submission" date="2021-06" db="EMBL/GenBank/DDBJ databases">
        <title>Genome-based taxonomic framework of Microbacterium strains isolated from marine environment, the description of four new species and reclassification of four preexisting species.</title>
        <authorList>
            <person name="Lee S.D."/>
            <person name="Kim S.-M."/>
            <person name="Byeon Y.-S."/>
            <person name="Yang H.L."/>
            <person name="Kim I.S."/>
        </authorList>
    </citation>
    <scope>NUCLEOTIDE SEQUENCE [LARGE SCALE GENOMIC DNA]</scope>
    <source>
        <strain evidence="2 3">SSW1-36</strain>
    </source>
</reference>
<keyword evidence="3" id="KW-1185">Reference proteome</keyword>
<protein>
    <recommendedName>
        <fullName evidence="4">Secreted protein</fullName>
    </recommendedName>
</protein>
<dbReference type="Proteomes" id="UP000831963">
    <property type="component" value="Chromosome"/>
</dbReference>
<evidence type="ECO:0008006" key="4">
    <source>
        <dbReference type="Google" id="ProtNLM"/>
    </source>
</evidence>
<feature type="signal peptide" evidence="1">
    <location>
        <begin position="1"/>
        <end position="27"/>
    </location>
</feature>
<evidence type="ECO:0000256" key="1">
    <source>
        <dbReference type="SAM" id="SignalP"/>
    </source>
</evidence>
<name>A0ABY4IUA8_9MICO</name>
<gene>
    <name evidence="2" type="ORF">KV396_15915</name>
</gene>
<sequence>MRSPRAVLSALIVAGLLVVATPTAASAATGGDEVDPQIAQMLDEIPGGVLIDAHRAVWPALDMEVTVPSGPGGLFARAAVGNCASGRICAFSAGSLSGTSVSWGTCGTLTVPSGFVPRSLANARSSGYAQARNSAGGVLATANAGGWVNVGGTAKTVRCVL</sequence>
<feature type="chain" id="PRO_5046957980" description="Secreted protein" evidence="1">
    <location>
        <begin position="28"/>
        <end position="161"/>
    </location>
</feature>